<dbReference type="InterPro" id="IPR008138">
    <property type="entry name" value="SapB_2"/>
</dbReference>
<feature type="domain" description="Saposin B-type" evidence="8">
    <location>
        <begin position="204"/>
        <end position="282"/>
    </location>
</feature>
<keyword evidence="4" id="KW-0677">Repeat</keyword>
<name>A0A4E0RGL0_FASHE</name>
<evidence type="ECO:0008006" key="12">
    <source>
        <dbReference type="Google" id="ProtNLM"/>
    </source>
</evidence>
<feature type="region of interest" description="Disordered" evidence="7">
    <location>
        <begin position="321"/>
        <end position="343"/>
    </location>
</feature>
<dbReference type="FunFam" id="1.10.225.10:FF:000002">
    <property type="entry name" value="prosaposin isoform X2"/>
    <property type="match status" value="1"/>
</dbReference>
<dbReference type="SMART" id="SM00162">
    <property type="entry name" value="SAPA"/>
    <property type="match status" value="2"/>
</dbReference>
<dbReference type="InterPro" id="IPR008373">
    <property type="entry name" value="Saposin"/>
</dbReference>
<protein>
    <recommendedName>
        <fullName evidence="12">Surfactant protein B</fullName>
    </recommendedName>
</protein>
<evidence type="ECO:0000259" key="9">
    <source>
        <dbReference type="PROSITE" id="PS51110"/>
    </source>
</evidence>
<accession>A0A4E0RGL0</accession>
<organism evidence="10 11">
    <name type="scientific">Fasciola hepatica</name>
    <name type="common">Liver fluke</name>
    <dbReference type="NCBI Taxonomy" id="6192"/>
    <lineage>
        <taxon>Eukaryota</taxon>
        <taxon>Metazoa</taxon>
        <taxon>Spiralia</taxon>
        <taxon>Lophotrochozoa</taxon>
        <taxon>Platyhelminthes</taxon>
        <taxon>Trematoda</taxon>
        <taxon>Digenea</taxon>
        <taxon>Plagiorchiida</taxon>
        <taxon>Echinostomata</taxon>
        <taxon>Echinostomatoidea</taxon>
        <taxon>Fasciolidae</taxon>
        <taxon>Fasciola</taxon>
    </lineage>
</organism>
<comment type="subcellular location">
    <subcellularLocation>
        <location evidence="1">Secreted</location>
    </subcellularLocation>
</comment>
<comment type="caution">
    <text evidence="10">The sequence shown here is derived from an EMBL/GenBank/DDBJ whole genome shotgun (WGS) entry which is preliminary data.</text>
</comment>
<dbReference type="GO" id="GO:0016020">
    <property type="term" value="C:membrane"/>
    <property type="evidence" value="ECO:0007669"/>
    <property type="project" value="GOC"/>
</dbReference>
<keyword evidence="11" id="KW-1185">Reference proteome</keyword>
<sequence>MACNLIGLCSGPLMQPISAVPAGSKYCTNCKVLVDLVYKELLQNGTEEEMKKWAKHMCTILPDTYASECNHLVEEYLPLVIRYLTESFTSEEVCEKIGFCPEQSGYQKALCLRGPAYWCLNRETAERCNATEICSTGRFTQSSARSLCDSRNRAQICASFELAAACGMTSECTKQLLLTYMHSVTHLLGLRPQLWSSASEGSMNQPNCTVCADMLAEWLTNRKYLGTPNFTVQICKKYSGSDDRAQCYRVWAQRYKIFRQMFRDNANPEAICKQMNLCQISATSPTSPCLENPLYAISSRRAAEQCGTLDLWNQVQKVETQPIKPATTEPPSRAVPPPPAESSACQGGPTTFCQTFETAQRCGDAGIRYCLEHVWFGSRPRRIIRAPPHLN</sequence>
<keyword evidence="5" id="KW-1015">Disulfide bond</keyword>
<evidence type="ECO:0000256" key="4">
    <source>
        <dbReference type="ARBA" id="ARBA00022737"/>
    </source>
</evidence>
<evidence type="ECO:0000313" key="10">
    <source>
        <dbReference type="EMBL" id="THD26135.1"/>
    </source>
</evidence>
<dbReference type="PROSITE" id="PS51110">
    <property type="entry name" value="SAP_A"/>
    <property type="match status" value="2"/>
</dbReference>
<evidence type="ECO:0000256" key="7">
    <source>
        <dbReference type="SAM" id="MobiDB-lite"/>
    </source>
</evidence>
<evidence type="ECO:0000256" key="1">
    <source>
        <dbReference type="ARBA" id="ARBA00004613"/>
    </source>
</evidence>
<dbReference type="AlphaFoldDB" id="A0A4E0RGL0"/>
<feature type="domain" description="Saposin B-type" evidence="8">
    <location>
        <begin position="23"/>
        <end position="104"/>
    </location>
</feature>
<keyword evidence="6" id="KW-0325">Glycoprotein</keyword>
<dbReference type="InterPro" id="IPR008139">
    <property type="entry name" value="SaposinB_dom"/>
</dbReference>
<dbReference type="SUPFAM" id="SSF47862">
    <property type="entry name" value="Saposin"/>
    <property type="match status" value="2"/>
</dbReference>
<dbReference type="Pfam" id="PF02199">
    <property type="entry name" value="SapA"/>
    <property type="match status" value="2"/>
</dbReference>
<evidence type="ECO:0000259" key="8">
    <source>
        <dbReference type="PROSITE" id="PS50015"/>
    </source>
</evidence>
<dbReference type="EMBL" id="JXXN02000852">
    <property type="protein sequence ID" value="THD26135.1"/>
    <property type="molecule type" value="Genomic_DNA"/>
</dbReference>
<dbReference type="Pfam" id="PF03489">
    <property type="entry name" value="SapB_2"/>
    <property type="match status" value="1"/>
</dbReference>
<dbReference type="InterPro" id="IPR003119">
    <property type="entry name" value="SAP_A"/>
</dbReference>
<dbReference type="Gene3D" id="1.10.225.10">
    <property type="entry name" value="Saposin-like"/>
    <property type="match status" value="1"/>
</dbReference>
<dbReference type="GO" id="GO:0005576">
    <property type="term" value="C:extracellular region"/>
    <property type="evidence" value="ECO:0007669"/>
    <property type="project" value="UniProtKB-SubCell"/>
</dbReference>
<dbReference type="PANTHER" id="PTHR11480">
    <property type="entry name" value="SAPOSIN-RELATED"/>
    <property type="match status" value="1"/>
</dbReference>
<evidence type="ECO:0000256" key="2">
    <source>
        <dbReference type="ARBA" id="ARBA00022525"/>
    </source>
</evidence>
<dbReference type="InterPro" id="IPR011001">
    <property type="entry name" value="Saposin-like"/>
</dbReference>
<feature type="domain" description="Saposin A-type" evidence="9">
    <location>
        <begin position="338"/>
        <end position="380"/>
    </location>
</feature>
<evidence type="ECO:0000256" key="3">
    <source>
        <dbReference type="ARBA" id="ARBA00022729"/>
    </source>
</evidence>
<gene>
    <name evidence="10" type="ORF">D915_003036</name>
</gene>
<feature type="domain" description="Saposin A-type" evidence="9">
    <location>
        <begin position="104"/>
        <end position="144"/>
    </location>
</feature>
<reference evidence="10" key="1">
    <citation type="submission" date="2019-03" db="EMBL/GenBank/DDBJ databases">
        <title>Improved annotation for the trematode Fasciola hepatica.</title>
        <authorList>
            <person name="Choi Y.-J."/>
            <person name="Martin J."/>
            <person name="Mitreva M."/>
        </authorList>
    </citation>
    <scope>NUCLEOTIDE SEQUENCE [LARGE SCALE GENOMIC DNA]</scope>
</reference>
<dbReference type="GO" id="GO:0005764">
    <property type="term" value="C:lysosome"/>
    <property type="evidence" value="ECO:0007669"/>
    <property type="project" value="InterPro"/>
</dbReference>
<dbReference type="InterPro" id="IPR051428">
    <property type="entry name" value="Sphingo_Act-Surfact_Prot"/>
</dbReference>
<keyword evidence="2" id="KW-0964">Secreted</keyword>
<dbReference type="GO" id="GO:0006665">
    <property type="term" value="P:sphingolipid metabolic process"/>
    <property type="evidence" value="ECO:0007669"/>
    <property type="project" value="InterPro"/>
</dbReference>
<keyword evidence="3" id="KW-0732">Signal</keyword>
<proteinExistence type="predicted"/>
<evidence type="ECO:0000313" key="11">
    <source>
        <dbReference type="Proteomes" id="UP000230066"/>
    </source>
</evidence>
<dbReference type="Proteomes" id="UP000230066">
    <property type="component" value="Unassembled WGS sequence"/>
</dbReference>
<dbReference type="SMART" id="SM00741">
    <property type="entry name" value="SapB"/>
    <property type="match status" value="1"/>
</dbReference>
<evidence type="ECO:0000256" key="5">
    <source>
        <dbReference type="ARBA" id="ARBA00023157"/>
    </source>
</evidence>
<dbReference type="PRINTS" id="PR01797">
    <property type="entry name" value="SAPOSIN"/>
</dbReference>
<dbReference type="PROSITE" id="PS50015">
    <property type="entry name" value="SAP_B"/>
    <property type="match status" value="2"/>
</dbReference>
<evidence type="ECO:0000256" key="6">
    <source>
        <dbReference type="ARBA" id="ARBA00023180"/>
    </source>
</evidence>